<evidence type="ECO:0008006" key="4">
    <source>
        <dbReference type="Google" id="ProtNLM"/>
    </source>
</evidence>
<evidence type="ECO:0000313" key="2">
    <source>
        <dbReference type="EMBL" id="PIV31858.1"/>
    </source>
</evidence>
<comment type="caution">
    <text evidence="2">The sequence shown here is derived from an EMBL/GenBank/DDBJ whole genome shotgun (WGS) entry which is preliminary data.</text>
</comment>
<dbReference type="InterPro" id="IPR007497">
    <property type="entry name" value="SIMPL/DUF541"/>
</dbReference>
<keyword evidence="1" id="KW-1133">Transmembrane helix</keyword>
<dbReference type="AlphaFoldDB" id="A0A2M7CQB3"/>
<dbReference type="GO" id="GO:0006974">
    <property type="term" value="P:DNA damage response"/>
    <property type="evidence" value="ECO:0007669"/>
    <property type="project" value="TreeGrafter"/>
</dbReference>
<evidence type="ECO:0000256" key="1">
    <source>
        <dbReference type="SAM" id="Phobius"/>
    </source>
</evidence>
<organism evidence="2 3">
    <name type="scientific">Candidatus Wolfebacteria bacterium CG02_land_8_20_14_3_00_37_12</name>
    <dbReference type="NCBI Taxonomy" id="1975066"/>
    <lineage>
        <taxon>Bacteria</taxon>
        <taxon>Candidatus Wolfeibacteriota</taxon>
    </lineage>
</organism>
<feature type="transmembrane region" description="Helical" evidence="1">
    <location>
        <begin position="7"/>
        <end position="27"/>
    </location>
</feature>
<proteinExistence type="predicted"/>
<accession>A0A2M7CQB3</accession>
<protein>
    <recommendedName>
        <fullName evidence="4">26 kDa periplasmic immunogenic protein</fullName>
    </recommendedName>
</protein>
<sequence>MEKIKKYLNISIIIVLFIFAFSAMLYVSSYSKSIQPSSFRSFSVSGEGKITAIPDIAQFTFSVITESGKDIVGLQKENTGKVNKIISFVKSSGVEDKDIKTQNYNLDPRYQYYSCPVKQDSVEPCPPAEIVGYAITQTVSVKIRNFEKIGDIMAGVVQNGANSVSQLSFAIDDPSSVQDKAREEAIGKAKARAELIAKAGGFNVGKLLLIDENNYPISDYRYGIGGAMKKSLALPASPQIEPGSQEITVNVILRYEIK</sequence>
<dbReference type="Pfam" id="PF04402">
    <property type="entry name" value="SIMPL"/>
    <property type="match status" value="1"/>
</dbReference>
<keyword evidence="1" id="KW-0472">Membrane</keyword>
<dbReference type="Proteomes" id="UP000230595">
    <property type="component" value="Unassembled WGS sequence"/>
</dbReference>
<keyword evidence="1" id="KW-0812">Transmembrane</keyword>
<reference evidence="3" key="1">
    <citation type="submission" date="2017-09" db="EMBL/GenBank/DDBJ databases">
        <title>Depth-based differentiation of microbial function through sediment-hosted aquifers and enrichment of novel symbionts in the deep terrestrial subsurface.</title>
        <authorList>
            <person name="Probst A.J."/>
            <person name="Ladd B."/>
            <person name="Jarett J.K."/>
            <person name="Geller-Mcgrath D.E."/>
            <person name="Sieber C.M.K."/>
            <person name="Emerson J.B."/>
            <person name="Anantharaman K."/>
            <person name="Thomas B.C."/>
            <person name="Malmstrom R."/>
            <person name="Stieglmeier M."/>
            <person name="Klingl A."/>
            <person name="Woyke T."/>
            <person name="Ryan C.M."/>
            <person name="Banfield J.F."/>
        </authorList>
    </citation>
    <scope>NUCLEOTIDE SEQUENCE [LARGE SCALE GENOMIC DNA]</scope>
</reference>
<dbReference type="PANTHER" id="PTHR34387">
    <property type="entry name" value="SLR1258 PROTEIN"/>
    <property type="match status" value="1"/>
</dbReference>
<dbReference type="InterPro" id="IPR052022">
    <property type="entry name" value="26kDa_periplasmic_antigen"/>
</dbReference>
<evidence type="ECO:0000313" key="3">
    <source>
        <dbReference type="Proteomes" id="UP000230595"/>
    </source>
</evidence>
<dbReference type="EMBL" id="PEUH01000018">
    <property type="protein sequence ID" value="PIV31858.1"/>
    <property type="molecule type" value="Genomic_DNA"/>
</dbReference>
<dbReference type="Gene3D" id="3.30.110.170">
    <property type="entry name" value="Protein of unknown function (DUF541), domain 1"/>
    <property type="match status" value="1"/>
</dbReference>
<dbReference type="Gene3D" id="3.30.70.2970">
    <property type="entry name" value="Protein of unknown function (DUF541), domain 2"/>
    <property type="match status" value="1"/>
</dbReference>
<dbReference type="PANTHER" id="PTHR34387:SF1">
    <property type="entry name" value="PERIPLASMIC IMMUNOGENIC PROTEIN"/>
    <property type="match status" value="1"/>
</dbReference>
<name>A0A2M7CQB3_9BACT</name>
<gene>
    <name evidence="2" type="ORF">COS33_00955</name>
</gene>